<keyword evidence="1" id="KW-1133">Transmembrane helix</keyword>
<protein>
    <recommendedName>
        <fullName evidence="4">STAS/SEC14 domain-containing protein</fullName>
    </recommendedName>
</protein>
<keyword evidence="1" id="KW-0472">Membrane</keyword>
<name>A0ABN1J7T5_9FLAO</name>
<keyword evidence="3" id="KW-1185">Reference proteome</keyword>
<evidence type="ECO:0000256" key="1">
    <source>
        <dbReference type="SAM" id="Phobius"/>
    </source>
</evidence>
<gene>
    <name evidence="2" type="ORF">GCM10009430_43260</name>
</gene>
<evidence type="ECO:0000313" key="3">
    <source>
        <dbReference type="Proteomes" id="UP001501758"/>
    </source>
</evidence>
<dbReference type="InterPro" id="IPR021866">
    <property type="entry name" value="SpoIIAA-like"/>
</dbReference>
<proteinExistence type="predicted"/>
<sequence length="136" mass="15413">MSSLNVYTMPDHTTPIYTPPTWKHYMNIEYIEINFTGLRKDEDIIQCVADAVEMGLQREDKSVRALVYLKDSTTSPNAIRSIKKLGKMVQPKLKKSALVGSVGIVSLLMKIYISYTGSKIKFFTDKDAAIRYLISD</sequence>
<dbReference type="InterPro" id="IPR038396">
    <property type="entry name" value="SpoIIAA-like_sf"/>
</dbReference>
<dbReference type="EMBL" id="BAAAGE010000005">
    <property type="protein sequence ID" value="GAA0731273.1"/>
    <property type="molecule type" value="Genomic_DNA"/>
</dbReference>
<feature type="transmembrane region" description="Helical" evidence="1">
    <location>
        <begin position="97"/>
        <end position="115"/>
    </location>
</feature>
<organism evidence="2 3">
    <name type="scientific">Aquimarina litoralis</name>
    <dbReference type="NCBI Taxonomy" id="584605"/>
    <lineage>
        <taxon>Bacteria</taxon>
        <taxon>Pseudomonadati</taxon>
        <taxon>Bacteroidota</taxon>
        <taxon>Flavobacteriia</taxon>
        <taxon>Flavobacteriales</taxon>
        <taxon>Flavobacteriaceae</taxon>
        <taxon>Aquimarina</taxon>
    </lineage>
</organism>
<dbReference type="Pfam" id="PF11964">
    <property type="entry name" value="SpoIIAA-like"/>
    <property type="match status" value="1"/>
</dbReference>
<reference evidence="2 3" key="1">
    <citation type="journal article" date="2019" name="Int. J. Syst. Evol. Microbiol.">
        <title>The Global Catalogue of Microorganisms (GCM) 10K type strain sequencing project: providing services to taxonomists for standard genome sequencing and annotation.</title>
        <authorList>
            <consortium name="The Broad Institute Genomics Platform"/>
            <consortium name="The Broad Institute Genome Sequencing Center for Infectious Disease"/>
            <person name="Wu L."/>
            <person name="Ma J."/>
        </authorList>
    </citation>
    <scope>NUCLEOTIDE SEQUENCE [LARGE SCALE GENOMIC DNA]</scope>
    <source>
        <strain evidence="2 3">JCM 15974</strain>
    </source>
</reference>
<dbReference type="Proteomes" id="UP001501758">
    <property type="component" value="Unassembled WGS sequence"/>
</dbReference>
<comment type="caution">
    <text evidence="2">The sequence shown here is derived from an EMBL/GenBank/DDBJ whole genome shotgun (WGS) entry which is preliminary data.</text>
</comment>
<accession>A0ABN1J7T5</accession>
<evidence type="ECO:0000313" key="2">
    <source>
        <dbReference type="EMBL" id="GAA0731273.1"/>
    </source>
</evidence>
<dbReference type="RefSeq" id="WP_343914331.1">
    <property type="nucleotide sequence ID" value="NZ_BAAAGE010000005.1"/>
</dbReference>
<keyword evidence="1" id="KW-0812">Transmembrane</keyword>
<evidence type="ECO:0008006" key="4">
    <source>
        <dbReference type="Google" id="ProtNLM"/>
    </source>
</evidence>
<dbReference type="Gene3D" id="3.40.50.10600">
    <property type="entry name" value="SpoIIaa-like domains"/>
    <property type="match status" value="1"/>
</dbReference>